<dbReference type="EMBL" id="CP002046">
    <property type="protein sequence ID" value="EAP87911.1"/>
    <property type="molecule type" value="Genomic_DNA"/>
</dbReference>
<keyword evidence="5" id="KW-1185">Reference proteome</keyword>
<dbReference type="CDD" id="cd09618">
    <property type="entry name" value="CBM9_like_2"/>
    <property type="match status" value="1"/>
</dbReference>
<feature type="chain" id="PRO_5002659008" evidence="1">
    <location>
        <begin position="20"/>
        <end position="877"/>
    </location>
</feature>
<dbReference type="GO" id="GO:0030246">
    <property type="term" value="F:carbohydrate binding"/>
    <property type="evidence" value="ECO:0007669"/>
    <property type="project" value="InterPro"/>
</dbReference>
<feature type="signal peptide" evidence="1">
    <location>
        <begin position="1"/>
        <end position="19"/>
    </location>
</feature>
<name>A3U6P4_CROAH</name>
<dbReference type="GO" id="GO:0004553">
    <property type="term" value="F:hydrolase activity, hydrolyzing O-glycosyl compounds"/>
    <property type="evidence" value="ECO:0007669"/>
    <property type="project" value="InterPro"/>
</dbReference>
<keyword evidence="4" id="KW-0378">Hydrolase</keyword>
<protein>
    <submittedName>
        <fullName evidence="4">Putative membrane associated hydrolase</fullName>
    </submittedName>
</protein>
<dbReference type="SUPFAM" id="SSF49344">
    <property type="entry name" value="CBD9-like"/>
    <property type="match status" value="1"/>
</dbReference>
<sequence length="877" mass="100188">MKTLSLSLLALLLSSSIFSQDSTKVEVPKRIYTTASISSYSTPEIDGILNDDAWNAVEWTTDYIENQPDENTPPTEQTKMKIAYDDKNIYVAFRCYDAEPENIVKRLSRRDGFEGDWVEVNFDSFNDDRTGFSFTVTAAGVKGDEFISNNGNFDGSYNPIWYVKTNIDTEGWTAEMRIPLSQLRFSADQDQVWGLQSTRRYFRAEERSLWQRLPADAPGFVSEFGELRGLVGLKPQKQLEIQPFILGQQDVYEEERGNPFRDGADTKLNTGLDAKIGITNDLTLDLTINPDFGQVEADPAAIALDGFQLFFQEQRPFFVANSNIFNYSLDNFSPGNLFYSRRIGRSPQGFAQSDNIQYTNQPNNTTIYGAAKFSGKTKNGWSLGVIESVTAKEFVEIIDFDNQTTEQIVEPLTNYFVGRAQKDFNDRNSYIGTMFTATNRDLEDGQFLNFLRRDAYSAGIDFKHNWKDRKYYLEGMAYGSHVKGSKEAIARTQQSLTHLFGRVDAGHVEIDTTRTSLSGTGGRLEIGKASGGNFRAHLGGTWRSPELELNDIGFLRRADEIRQYARLSYQTLKPFGNFRRINAQYRHYNSFDFDGNYNVAEHRLDGFAQFKNNWGIETGFIHKPRNYNVSTLRGGPRFRFSKENINYFFIGSDSRKKFVYSGGYVISEAVDKQFTYLELSARMSYQPTDALNLSIRPVYSKNPNQTQYVATREVNGTSRYITANIEQQTLSAQFRLNYTFTPNFSLQFYAQPFVSTGRYSNFNYITDATADNLEDRFQLYNDNQISLENGTYNIDDTENGTTDYSFSNPDFAFSQLNTNLVLRWEYIPGSELFLVWSLNGNAFEQPDNHIASTLTDFVTESRHSNTFLLKATYRFVL</sequence>
<dbReference type="OrthoDB" id="9786766at2"/>
<dbReference type="AlphaFoldDB" id="A3U6P4"/>
<dbReference type="InterPro" id="IPR045670">
    <property type="entry name" value="DUF5916"/>
</dbReference>
<evidence type="ECO:0000259" key="2">
    <source>
        <dbReference type="Pfam" id="PF06452"/>
    </source>
</evidence>
<dbReference type="STRING" id="216432.CA2559_04110"/>
<accession>A3U6P4</accession>
<dbReference type="GeneID" id="89452614"/>
<keyword evidence="1" id="KW-0732">Signal</keyword>
<evidence type="ECO:0000313" key="5">
    <source>
        <dbReference type="Proteomes" id="UP000002297"/>
    </source>
</evidence>
<evidence type="ECO:0000256" key="1">
    <source>
        <dbReference type="SAM" id="SignalP"/>
    </source>
</evidence>
<dbReference type="eggNOG" id="COG2091">
    <property type="taxonomic scope" value="Bacteria"/>
</dbReference>
<dbReference type="HOGENOM" id="CLU_016090_0_0_10"/>
<evidence type="ECO:0000313" key="4">
    <source>
        <dbReference type="EMBL" id="EAP87911.1"/>
    </source>
</evidence>
<dbReference type="Pfam" id="PF06452">
    <property type="entry name" value="CBM9_1"/>
    <property type="match status" value="1"/>
</dbReference>
<feature type="domain" description="DUF5916" evidence="3">
    <location>
        <begin position="260"/>
        <end position="873"/>
    </location>
</feature>
<organism evidence="4 5">
    <name type="scientific">Croceibacter atlanticus (strain ATCC BAA-628 / JCM 21780 / CIP 108009 / IAM 15332 / KCTC 12090 / HTCC2559)</name>
    <dbReference type="NCBI Taxonomy" id="216432"/>
    <lineage>
        <taxon>Bacteria</taxon>
        <taxon>Pseudomonadati</taxon>
        <taxon>Bacteroidota</taxon>
        <taxon>Flavobacteriia</taxon>
        <taxon>Flavobacteriales</taxon>
        <taxon>Flavobacteriaceae</taxon>
        <taxon>Croceibacter</taxon>
    </lineage>
</organism>
<dbReference type="GO" id="GO:0016052">
    <property type="term" value="P:carbohydrate catabolic process"/>
    <property type="evidence" value="ECO:0007669"/>
    <property type="project" value="InterPro"/>
</dbReference>
<dbReference type="RefSeq" id="WP_013186587.1">
    <property type="nucleotide sequence ID" value="NC_014230.1"/>
</dbReference>
<dbReference type="InterPro" id="IPR010502">
    <property type="entry name" value="Carb-bd_dom_fam9"/>
</dbReference>
<feature type="domain" description="Carbohydrate-binding" evidence="2">
    <location>
        <begin position="45"/>
        <end position="196"/>
    </location>
</feature>
<reference evidence="4 5" key="1">
    <citation type="journal article" date="2010" name="J. Bacteriol.">
        <title>The complete genome sequence of Croceibacter atlanticus HTCC2559T.</title>
        <authorList>
            <person name="Oh H.M."/>
            <person name="Kang I."/>
            <person name="Ferriera S."/>
            <person name="Giovannoni S.J."/>
            <person name="Cho J.C."/>
        </authorList>
    </citation>
    <scope>NUCLEOTIDE SEQUENCE [LARGE SCALE GENOMIC DNA]</scope>
    <source>
        <strain evidence="5">ATCC BAA-628 / HTCC2559 / KCTC 12090</strain>
    </source>
</reference>
<proteinExistence type="predicted"/>
<evidence type="ECO:0000259" key="3">
    <source>
        <dbReference type="Pfam" id="PF19313"/>
    </source>
</evidence>
<dbReference type="Proteomes" id="UP000002297">
    <property type="component" value="Chromosome"/>
</dbReference>
<gene>
    <name evidence="4" type="ordered locus">CA2559_04110</name>
</gene>
<dbReference type="KEGG" id="cat:CA2559_04110"/>
<dbReference type="Pfam" id="PF19313">
    <property type="entry name" value="DUF5916"/>
    <property type="match status" value="1"/>
</dbReference>
<dbReference type="Gene3D" id="2.60.40.1190">
    <property type="match status" value="1"/>
</dbReference>